<dbReference type="Gene3D" id="1.20.80.10">
    <property type="match status" value="1"/>
</dbReference>
<keyword evidence="3" id="KW-1185">Reference proteome</keyword>
<dbReference type="PANTHER" id="PTHR13283">
    <property type="entry name" value="KREV INTERACTION TRAPPED 1-RELATED"/>
    <property type="match status" value="1"/>
</dbReference>
<dbReference type="InterPro" id="IPR057096">
    <property type="entry name" value="KRIT1_FRMD8_FERM_C"/>
</dbReference>
<dbReference type="InterPro" id="IPR000299">
    <property type="entry name" value="FERM_domain"/>
</dbReference>
<dbReference type="Gene3D" id="2.30.29.30">
    <property type="entry name" value="Pleckstrin-homology domain (PH domain)/Phosphotyrosine-binding domain (PTB)"/>
    <property type="match status" value="1"/>
</dbReference>
<dbReference type="Gene3D" id="3.30.70.2240">
    <property type="entry name" value="KRIT, N-terminal Nudix domain, NPxY motif-rich region"/>
    <property type="match status" value="1"/>
</dbReference>
<sequence length="718" mass="81632">MDVSVAIVQLRQSSFADRHLSSPRDYDVYLVNHPSSSKQYPHGYLTLPRTKSFNAEGASEAALRFVSRLSHRLAKRAVEVPQWSTQCSRMRVNIASCFYIIPLLESESKSVRVIEKADFYNLEELLHVCLNRDDRIETESKHLIIRLEEWLGEQQARSAHFLASLFMRAPAHQRLRICVHNPAYSPVQSLHCFNIVGFSRVSDASKKSSDLEEEVKKGNKARVQMIRLEKYDALIINPIFGSGLRCHGSVFRPEYYANGRITRQKSSITSTYNGELWAQRYPLHKAAYDGDALLVKTLLNQGINPNECDSDSWTPLHYCAFYNRLKAMQMLLNFSASSVNIPNKTGATPLHFAALNANEYMVQLILSHPDVKIDARDKDGKMPIDHCKSVPRPEWQAIARMLANWTTVEKIQMDMMDGGNLMLPLNKGTDTTADDLKTLMCTELEMQADSSVCNLFAVWICSKRLSLQLKGDHKVLAHLKKWDQNVAKWGHEDVSVGEDRPRLVFRRDAKATLVQEEKAPLNERALILLYEEARENFLKGLYFCNDNDTILLAALLTRIIFGFDHKITDKTLPTVLPHHKIVQLKPTIAATIKKLQSCYNKQTTVNTLALQKQFLKICWSLTIYGSTFFETLLFMNKPIKDTLPVHAGINDYGLHLINSANMSLIITLPLKSIEFSHKPENPYINITSRSTGYALTLRTPQAGMIANLLKQVQLRVMK</sequence>
<evidence type="ECO:0000256" key="1">
    <source>
        <dbReference type="PROSITE-ProRule" id="PRU00023"/>
    </source>
</evidence>
<evidence type="ECO:0000313" key="3">
    <source>
        <dbReference type="Proteomes" id="UP000095287"/>
    </source>
</evidence>
<dbReference type="Pfam" id="PF00373">
    <property type="entry name" value="FERM_M"/>
    <property type="match status" value="1"/>
</dbReference>
<dbReference type="InterPro" id="IPR019749">
    <property type="entry name" value="Band_41_domain"/>
</dbReference>
<dbReference type="SMART" id="SM00295">
    <property type="entry name" value="B41"/>
    <property type="match status" value="1"/>
</dbReference>
<dbReference type="GO" id="GO:2000114">
    <property type="term" value="P:regulation of establishment of cell polarity"/>
    <property type="evidence" value="ECO:0007669"/>
    <property type="project" value="TreeGrafter"/>
</dbReference>
<dbReference type="PROSITE" id="PS50057">
    <property type="entry name" value="FERM_3"/>
    <property type="match status" value="1"/>
</dbReference>
<evidence type="ECO:0000259" key="2">
    <source>
        <dbReference type="PROSITE" id="PS50057"/>
    </source>
</evidence>
<feature type="repeat" description="ANK" evidence="1">
    <location>
        <begin position="345"/>
        <end position="368"/>
    </location>
</feature>
<dbReference type="GO" id="GO:0045454">
    <property type="term" value="P:cell redox homeostasis"/>
    <property type="evidence" value="ECO:0007669"/>
    <property type="project" value="TreeGrafter"/>
</dbReference>
<dbReference type="Pfam" id="PF16705">
    <property type="entry name" value="NUDIX_5"/>
    <property type="match status" value="1"/>
</dbReference>
<accession>A0A1I7Y7V1</accession>
<dbReference type="CDD" id="cd14473">
    <property type="entry name" value="FERM_B-lobe"/>
    <property type="match status" value="1"/>
</dbReference>
<dbReference type="InterPro" id="IPR019748">
    <property type="entry name" value="FERM_central"/>
</dbReference>
<dbReference type="GO" id="GO:0005886">
    <property type="term" value="C:plasma membrane"/>
    <property type="evidence" value="ECO:0007669"/>
    <property type="project" value="TreeGrafter"/>
</dbReference>
<feature type="repeat" description="ANK" evidence="1">
    <location>
        <begin position="278"/>
        <end position="310"/>
    </location>
</feature>
<dbReference type="InterPro" id="IPR002110">
    <property type="entry name" value="Ankyrin_rpt"/>
</dbReference>
<dbReference type="PROSITE" id="PS50088">
    <property type="entry name" value="ANK_REPEAT"/>
    <property type="match status" value="2"/>
</dbReference>
<dbReference type="InterPro" id="IPR043058">
    <property type="entry name" value="NUDIX_sf"/>
</dbReference>
<dbReference type="WBParaSite" id="L893_g1336.t1">
    <property type="protein sequence ID" value="L893_g1336.t1"/>
    <property type="gene ID" value="L893_g1336"/>
</dbReference>
<dbReference type="SMART" id="SM00248">
    <property type="entry name" value="ANK"/>
    <property type="match status" value="3"/>
</dbReference>
<dbReference type="Pfam" id="PF12796">
    <property type="entry name" value="Ank_2"/>
    <property type="match status" value="1"/>
</dbReference>
<reference evidence="4" key="1">
    <citation type="submission" date="2016-11" db="UniProtKB">
        <authorList>
            <consortium name="WormBaseParasite"/>
        </authorList>
    </citation>
    <scope>IDENTIFICATION</scope>
</reference>
<proteinExistence type="predicted"/>
<dbReference type="InterPro" id="IPR035963">
    <property type="entry name" value="FERM_2"/>
</dbReference>
<dbReference type="Gene3D" id="1.25.40.20">
    <property type="entry name" value="Ankyrin repeat-containing domain"/>
    <property type="match status" value="1"/>
</dbReference>
<feature type="domain" description="FERM" evidence="2">
    <location>
        <begin position="409"/>
        <end position="718"/>
    </location>
</feature>
<dbReference type="AlphaFoldDB" id="A0A1I7Y7V1"/>
<organism evidence="3 4">
    <name type="scientific">Steinernema glaseri</name>
    <dbReference type="NCBI Taxonomy" id="37863"/>
    <lineage>
        <taxon>Eukaryota</taxon>
        <taxon>Metazoa</taxon>
        <taxon>Ecdysozoa</taxon>
        <taxon>Nematoda</taxon>
        <taxon>Chromadorea</taxon>
        <taxon>Rhabditida</taxon>
        <taxon>Tylenchina</taxon>
        <taxon>Panagrolaimomorpha</taxon>
        <taxon>Strongyloidoidea</taxon>
        <taxon>Steinernematidae</taxon>
        <taxon>Steinernema</taxon>
    </lineage>
</organism>
<dbReference type="InterPro" id="IPR051594">
    <property type="entry name" value="KRIT1/FRMD8"/>
</dbReference>
<dbReference type="Pfam" id="PF24522">
    <property type="entry name" value="KRIT1_FRMD8_FERM_C"/>
    <property type="match status" value="1"/>
</dbReference>
<dbReference type="Gene3D" id="3.10.20.90">
    <property type="entry name" value="Phosphatidylinositol 3-kinase Catalytic Subunit, Chain A, domain 1"/>
    <property type="match status" value="1"/>
</dbReference>
<keyword evidence="1" id="KW-0040">ANK repeat</keyword>
<dbReference type="SUPFAM" id="SSF47031">
    <property type="entry name" value="Second domain of FERM"/>
    <property type="match status" value="1"/>
</dbReference>
<dbReference type="InterPro" id="IPR032022">
    <property type="entry name" value="NUDIX"/>
</dbReference>
<protein>
    <submittedName>
        <fullName evidence="4">FERM domain-containing protein</fullName>
    </submittedName>
</protein>
<dbReference type="PROSITE" id="PS50297">
    <property type="entry name" value="ANK_REP_REGION"/>
    <property type="match status" value="2"/>
</dbReference>
<name>A0A1I7Y7V1_9BILA</name>
<dbReference type="InterPro" id="IPR036770">
    <property type="entry name" value="Ankyrin_rpt-contain_sf"/>
</dbReference>
<dbReference type="Proteomes" id="UP000095287">
    <property type="component" value="Unplaced"/>
</dbReference>
<dbReference type="InterPro" id="IPR011993">
    <property type="entry name" value="PH-like_dom_sf"/>
</dbReference>
<dbReference type="PANTHER" id="PTHR13283:SF11">
    <property type="entry name" value="KREV INTERACTION TRAPPED PROTEIN 1"/>
    <property type="match status" value="1"/>
</dbReference>
<evidence type="ECO:0000313" key="4">
    <source>
        <dbReference type="WBParaSite" id="L893_g1336.t1"/>
    </source>
</evidence>
<dbReference type="InterPro" id="IPR014352">
    <property type="entry name" value="FERM/acyl-CoA-bd_prot_sf"/>
</dbReference>
<dbReference type="SUPFAM" id="SSF48403">
    <property type="entry name" value="Ankyrin repeat"/>
    <property type="match status" value="1"/>
</dbReference>